<feature type="non-terminal residue" evidence="1">
    <location>
        <position position="1"/>
    </location>
</feature>
<proteinExistence type="predicted"/>
<dbReference type="EMBL" id="JYDV01006457">
    <property type="protein sequence ID" value="KRY93970.1"/>
    <property type="molecule type" value="Genomic_DNA"/>
</dbReference>
<protein>
    <submittedName>
        <fullName evidence="1">Uncharacterized protein</fullName>
    </submittedName>
</protein>
<evidence type="ECO:0000313" key="2">
    <source>
        <dbReference type="Proteomes" id="UP000054826"/>
    </source>
</evidence>
<sequence length="35" mass="4378">LWKRKYVNSTWDHNALYGSEVTEMWWENSRYVDNV</sequence>
<dbReference type="AlphaFoldDB" id="A0A0V1G7A2"/>
<evidence type="ECO:0000313" key="1">
    <source>
        <dbReference type="EMBL" id="KRY93970.1"/>
    </source>
</evidence>
<dbReference type="Proteomes" id="UP000054826">
    <property type="component" value="Unassembled WGS sequence"/>
</dbReference>
<reference evidence="1 2" key="1">
    <citation type="submission" date="2015-01" db="EMBL/GenBank/DDBJ databases">
        <title>Evolution of Trichinella species and genotypes.</title>
        <authorList>
            <person name="Korhonen P.K."/>
            <person name="Edoardo P."/>
            <person name="Giuseppe L.R."/>
            <person name="Gasser R.B."/>
        </authorList>
    </citation>
    <scope>NUCLEOTIDE SEQUENCE [LARGE SCALE GENOMIC DNA]</scope>
    <source>
        <strain evidence="1">ISS176</strain>
    </source>
</reference>
<accession>A0A0V1G7A2</accession>
<organism evidence="1 2">
    <name type="scientific">Trichinella pseudospiralis</name>
    <name type="common">Parasitic roundworm</name>
    <dbReference type="NCBI Taxonomy" id="6337"/>
    <lineage>
        <taxon>Eukaryota</taxon>
        <taxon>Metazoa</taxon>
        <taxon>Ecdysozoa</taxon>
        <taxon>Nematoda</taxon>
        <taxon>Enoplea</taxon>
        <taxon>Dorylaimia</taxon>
        <taxon>Trichinellida</taxon>
        <taxon>Trichinellidae</taxon>
        <taxon>Trichinella</taxon>
    </lineage>
</organism>
<gene>
    <name evidence="1" type="ORF">T4C_5900</name>
</gene>
<comment type="caution">
    <text evidence="1">The sequence shown here is derived from an EMBL/GenBank/DDBJ whole genome shotgun (WGS) entry which is preliminary data.</text>
</comment>
<name>A0A0V1G7A2_TRIPS</name>